<evidence type="ECO:0000313" key="1">
    <source>
        <dbReference type="EMBL" id="SVD30975.1"/>
    </source>
</evidence>
<dbReference type="AlphaFoldDB" id="A0A382UAR8"/>
<protein>
    <submittedName>
        <fullName evidence="1">Uncharacterized protein</fullName>
    </submittedName>
</protein>
<name>A0A382UAR8_9ZZZZ</name>
<gene>
    <name evidence="1" type="ORF">METZ01_LOCUS383829</name>
</gene>
<dbReference type="EMBL" id="UINC01142568">
    <property type="protein sequence ID" value="SVD30975.1"/>
    <property type="molecule type" value="Genomic_DNA"/>
</dbReference>
<feature type="non-terminal residue" evidence="1">
    <location>
        <position position="1"/>
    </location>
</feature>
<sequence length="53" mass="6124">NNQGYNENIKTAAKKIAFRLRLKNLVYPSLHGLFLFDGWGSGLSYRIEYYAVL</sequence>
<organism evidence="1">
    <name type="scientific">marine metagenome</name>
    <dbReference type="NCBI Taxonomy" id="408172"/>
    <lineage>
        <taxon>unclassified sequences</taxon>
        <taxon>metagenomes</taxon>
        <taxon>ecological metagenomes</taxon>
    </lineage>
</organism>
<proteinExistence type="predicted"/>
<accession>A0A382UAR8</accession>
<reference evidence="1" key="1">
    <citation type="submission" date="2018-05" db="EMBL/GenBank/DDBJ databases">
        <authorList>
            <person name="Lanie J.A."/>
            <person name="Ng W.-L."/>
            <person name="Kazmierczak K.M."/>
            <person name="Andrzejewski T.M."/>
            <person name="Davidsen T.M."/>
            <person name="Wayne K.J."/>
            <person name="Tettelin H."/>
            <person name="Glass J.I."/>
            <person name="Rusch D."/>
            <person name="Podicherti R."/>
            <person name="Tsui H.-C.T."/>
            <person name="Winkler M.E."/>
        </authorList>
    </citation>
    <scope>NUCLEOTIDE SEQUENCE</scope>
</reference>